<dbReference type="GO" id="GO:0008984">
    <property type="term" value="F:protein-glutamate methylesterase activity"/>
    <property type="evidence" value="ECO:0007669"/>
    <property type="project" value="UniProtKB-EC"/>
</dbReference>
<dbReference type="InterPro" id="IPR035909">
    <property type="entry name" value="CheB_C"/>
</dbReference>
<dbReference type="eggNOG" id="COG2201">
    <property type="taxonomic scope" value="Bacteria"/>
</dbReference>
<dbReference type="OrthoDB" id="9791760at2"/>
<evidence type="ECO:0000313" key="6">
    <source>
        <dbReference type="EMBL" id="KDE99800.1"/>
    </source>
</evidence>
<dbReference type="Pfam" id="PF01339">
    <property type="entry name" value="CheB_methylest"/>
    <property type="match status" value="1"/>
</dbReference>
<dbReference type="Gene3D" id="3.40.50.180">
    <property type="entry name" value="Methylesterase CheB, C-terminal domain"/>
    <property type="match status" value="1"/>
</dbReference>
<gene>
    <name evidence="6" type="ORF">Y900_012850</name>
</gene>
<dbReference type="EC" id="3.1.1.61" evidence="2"/>
<evidence type="ECO:0000256" key="2">
    <source>
        <dbReference type="ARBA" id="ARBA00039140"/>
    </source>
</evidence>
<feature type="active site" evidence="4">
    <location>
        <position position="150"/>
    </location>
</feature>
<dbReference type="GO" id="GO:0005737">
    <property type="term" value="C:cytoplasm"/>
    <property type="evidence" value="ECO:0007669"/>
    <property type="project" value="InterPro"/>
</dbReference>
<evidence type="ECO:0000256" key="3">
    <source>
        <dbReference type="ARBA" id="ARBA00048267"/>
    </source>
</evidence>
<keyword evidence="7" id="KW-1185">Reference proteome</keyword>
<keyword evidence="4" id="KW-0145">Chemotaxis</keyword>
<evidence type="ECO:0000313" key="7">
    <source>
        <dbReference type="Proteomes" id="UP000022835"/>
    </source>
</evidence>
<dbReference type="GO" id="GO:0006935">
    <property type="term" value="P:chemotaxis"/>
    <property type="evidence" value="ECO:0007669"/>
    <property type="project" value="UniProtKB-UniRule"/>
</dbReference>
<dbReference type="Proteomes" id="UP000022835">
    <property type="component" value="Unassembled WGS sequence"/>
</dbReference>
<dbReference type="RefSeq" id="WP_051660025.1">
    <property type="nucleotide sequence ID" value="NZ_JALN02000001.1"/>
</dbReference>
<dbReference type="GO" id="GO:0000156">
    <property type="term" value="F:phosphorelay response regulator activity"/>
    <property type="evidence" value="ECO:0007669"/>
    <property type="project" value="InterPro"/>
</dbReference>
<keyword evidence="1 4" id="KW-0378">Hydrolase</keyword>
<dbReference type="SUPFAM" id="SSF52738">
    <property type="entry name" value="Methylesterase CheB, C-terminal domain"/>
    <property type="match status" value="1"/>
</dbReference>
<evidence type="ECO:0000256" key="1">
    <source>
        <dbReference type="ARBA" id="ARBA00022801"/>
    </source>
</evidence>
<proteinExistence type="predicted"/>
<feature type="domain" description="CheB-type methylesterase" evidence="5">
    <location>
        <begin position="1"/>
        <end position="173"/>
    </location>
</feature>
<dbReference type="AlphaFoldDB" id="A0A064CHM8"/>
<dbReference type="PANTHER" id="PTHR42872">
    <property type="entry name" value="PROTEIN-GLUTAMATE METHYLESTERASE/PROTEIN-GLUTAMINE GLUTAMINASE"/>
    <property type="match status" value="1"/>
</dbReference>
<reference evidence="6" key="1">
    <citation type="submission" date="2014-05" db="EMBL/GenBank/DDBJ databases">
        <title>Genome sequence of Mycobacterium aromaticivorans strain JS19b1T (= DSM 45407T).</title>
        <authorList>
            <person name="Kwak Y."/>
            <person name="Park G.-S."/>
            <person name="Li Q.X."/>
            <person name="Lee S.-E."/>
            <person name="Shin J.-H."/>
        </authorList>
    </citation>
    <scope>NUCLEOTIDE SEQUENCE [LARGE SCALE GENOMIC DNA]</scope>
    <source>
        <strain evidence="6">JS19b1</strain>
    </source>
</reference>
<comment type="caution">
    <text evidence="6">The sequence shown here is derived from an EMBL/GenBank/DDBJ whole genome shotgun (WGS) entry which is preliminary data.</text>
</comment>
<dbReference type="STRING" id="1440774.Y900_012850"/>
<evidence type="ECO:0000259" key="5">
    <source>
        <dbReference type="PROSITE" id="PS50122"/>
    </source>
</evidence>
<feature type="active site" evidence="4">
    <location>
        <position position="12"/>
    </location>
</feature>
<accession>A0A064CHM8</accession>
<protein>
    <recommendedName>
        <fullName evidence="2">protein-glutamate methylesterase</fullName>
        <ecNumber evidence="2">3.1.1.61</ecNumber>
    </recommendedName>
</protein>
<name>A0A064CHM8_9MYCO</name>
<dbReference type="EMBL" id="JALN02000001">
    <property type="protein sequence ID" value="KDE99800.1"/>
    <property type="molecule type" value="Genomic_DNA"/>
</dbReference>
<comment type="catalytic activity">
    <reaction evidence="3">
        <text>[protein]-L-glutamate 5-O-methyl ester + H2O = L-glutamyl-[protein] + methanol + H(+)</text>
        <dbReference type="Rhea" id="RHEA:23236"/>
        <dbReference type="Rhea" id="RHEA-COMP:10208"/>
        <dbReference type="Rhea" id="RHEA-COMP:10311"/>
        <dbReference type="ChEBI" id="CHEBI:15377"/>
        <dbReference type="ChEBI" id="CHEBI:15378"/>
        <dbReference type="ChEBI" id="CHEBI:17790"/>
        <dbReference type="ChEBI" id="CHEBI:29973"/>
        <dbReference type="ChEBI" id="CHEBI:82795"/>
        <dbReference type="EC" id="3.1.1.61"/>
    </reaction>
</comment>
<organism evidence="6 7">
    <name type="scientific">Mycolicibacterium aromaticivorans JS19b1 = JCM 16368</name>
    <dbReference type="NCBI Taxonomy" id="1440774"/>
    <lineage>
        <taxon>Bacteria</taxon>
        <taxon>Bacillati</taxon>
        <taxon>Actinomycetota</taxon>
        <taxon>Actinomycetes</taxon>
        <taxon>Mycobacteriales</taxon>
        <taxon>Mycobacteriaceae</taxon>
        <taxon>Mycolicibacterium</taxon>
    </lineage>
</organism>
<sequence>MPGPDVVVIGGSAGGIKALRGVFDTLGDARDIVVLVALHRAPQYAGLDRVLQGYTAIPIREPTASPWACSPGEVTLAPAAYHLLVGNDRNPSTEPATPVEQYETGPGVRAHLTLDAPLLHSRPSLDALFSSAAQLVNSVTAVLLSCASDDGARGCEEVKAGGGRVVLQDPDTCEAAVAVNAALRRVDPDHIADPADIGRWLSGLDGRHSLS</sequence>
<dbReference type="PROSITE" id="PS50122">
    <property type="entry name" value="CHEB"/>
    <property type="match status" value="1"/>
</dbReference>
<dbReference type="PANTHER" id="PTHR42872:SF6">
    <property type="entry name" value="PROTEIN-GLUTAMATE METHYLESTERASE_PROTEIN-GLUTAMINE GLUTAMINASE"/>
    <property type="match status" value="1"/>
</dbReference>
<dbReference type="InterPro" id="IPR000673">
    <property type="entry name" value="Sig_transdc_resp-reg_Me-estase"/>
</dbReference>
<feature type="active site" evidence="4">
    <location>
        <position position="39"/>
    </location>
</feature>
<evidence type="ECO:0000256" key="4">
    <source>
        <dbReference type="PROSITE-ProRule" id="PRU00050"/>
    </source>
</evidence>